<name>A0A0F9TIK2_9ZZZZ</name>
<feature type="compositionally biased region" description="Polar residues" evidence="8">
    <location>
        <begin position="27"/>
        <end position="39"/>
    </location>
</feature>
<organism evidence="10">
    <name type="scientific">marine sediment metagenome</name>
    <dbReference type="NCBI Taxonomy" id="412755"/>
    <lineage>
        <taxon>unclassified sequences</taxon>
        <taxon>metagenomes</taxon>
        <taxon>ecological metagenomes</taxon>
    </lineage>
</organism>
<protein>
    <recommendedName>
        <fullName evidence="9">Glycosyltransferase 2-like domain-containing protein</fullName>
    </recommendedName>
</protein>
<evidence type="ECO:0000256" key="4">
    <source>
        <dbReference type="ARBA" id="ARBA00022692"/>
    </source>
</evidence>
<keyword evidence="3" id="KW-0808">Transferase</keyword>
<evidence type="ECO:0000256" key="7">
    <source>
        <dbReference type="ARBA" id="ARBA00023136"/>
    </source>
</evidence>
<proteinExistence type="predicted"/>
<feature type="region of interest" description="Disordered" evidence="8">
    <location>
        <begin position="1"/>
        <end position="41"/>
    </location>
</feature>
<dbReference type="GO" id="GO:0099621">
    <property type="term" value="F:undecaprenyl-phosphate 4-deoxy-4-formamido-L-arabinose transferase activity"/>
    <property type="evidence" value="ECO:0007669"/>
    <property type="project" value="TreeGrafter"/>
</dbReference>
<evidence type="ECO:0000313" key="10">
    <source>
        <dbReference type="EMBL" id="KKN79084.1"/>
    </source>
</evidence>
<gene>
    <name evidence="10" type="ORF">LCGC14_0344120</name>
</gene>
<dbReference type="FunFam" id="3.90.550.10:FF:000170">
    <property type="entry name" value="Dolichol-phosphate mannosyltransferase"/>
    <property type="match status" value="1"/>
</dbReference>
<dbReference type="GO" id="GO:0009103">
    <property type="term" value="P:lipopolysaccharide biosynthetic process"/>
    <property type="evidence" value="ECO:0007669"/>
    <property type="project" value="UniProtKB-KW"/>
</dbReference>
<reference evidence="10" key="1">
    <citation type="journal article" date="2015" name="Nature">
        <title>Complex archaea that bridge the gap between prokaryotes and eukaryotes.</title>
        <authorList>
            <person name="Spang A."/>
            <person name="Saw J.H."/>
            <person name="Jorgensen S.L."/>
            <person name="Zaremba-Niedzwiedzka K."/>
            <person name="Martijn J."/>
            <person name="Lind A.E."/>
            <person name="van Eijk R."/>
            <person name="Schleper C."/>
            <person name="Guy L."/>
            <person name="Ettema T.J."/>
        </authorList>
    </citation>
    <scope>NUCLEOTIDE SEQUENCE</scope>
</reference>
<dbReference type="GO" id="GO:0005886">
    <property type="term" value="C:plasma membrane"/>
    <property type="evidence" value="ECO:0007669"/>
    <property type="project" value="TreeGrafter"/>
</dbReference>
<dbReference type="EMBL" id="LAZR01000253">
    <property type="protein sequence ID" value="KKN79084.1"/>
    <property type="molecule type" value="Genomic_DNA"/>
</dbReference>
<dbReference type="SUPFAM" id="SSF53448">
    <property type="entry name" value="Nucleotide-diphospho-sugar transferases"/>
    <property type="match status" value="1"/>
</dbReference>
<dbReference type="PANTHER" id="PTHR48090:SF3">
    <property type="entry name" value="UNDECAPRENYL-PHOSPHATE 4-DEOXY-4-FORMAMIDO-L-ARABINOSE TRANSFERASE"/>
    <property type="match status" value="1"/>
</dbReference>
<evidence type="ECO:0000259" key="9">
    <source>
        <dbReference type="Pfam" id="PF00535"/>
    </source>
</evidence>
<keyword evidence="6" id="KW-1133">Transmembrane helix</keyword>
<sequence>MPSMDGFRPTPDVPLSRQAAQDVSYADSPTSNGTNQPASTVAREVGTGRVFALVSIVVPARNEAANLAGLLREIEAALAARAHEIVVVDDGSTDATAKTLAGLLADGIPLRHIRHDRSTGQSRAIRSGVLAASGDLVVTIDGDGQNDPAFIPVLVAALESAGPTVGLAAGQRTGRTDSRLKQLSSRFANRLRTAILKDATRDTGCGLKAMPTVLFRRLPYFDGWHRYLPALVLREGLSVVHIDVKDRQRRFGRSNYGIFDRGLRGILDLFGVWWLRRRALVRPDVSEIAPDQPL</sequence>
<evidence type="ECO:0000256" key="3">
    <source>
        <dbReference type="ARBA" id="ARBA00022679"/>
    </source>
</evidence>
<keyword evidence="5" id="KW-0448">Lipopolysaccharide biosynthesis</keyword>
<feature type="domain" description="Glycosyltransferase 2-like" evidence="9">
    <location>
        <begin position="55"/>
        <end position="210"/>
    </location>
</feature>
<dbReference type="AlphaFoldDB" id="A0A0F9TIK2"/>
<dbReference type="PANTHER" id="PTHR48090">
    <property type="entry name" value="UNDECAPRENYL-PHOSPHATE 4-DEOXY-4-FORMAMIDO-L-ARABINOSE TRANSFERASE-RELATED"/>
    <property type="match status" value="1"/>
</dbReference>
<keyword evidence="7" id="KW-0472">Membrane</keyword>
<evidence type="ECO:0000256" key="8">
    <source>
        <dbReference type="SAM" id="MobiDB-lite"/>
    </source>
</evidence>
<dbReference type="InterPro" id="IPR050256">
    <property type="entry name" value="Glycosyltransferase_2"/>
</dbReference>
<dbReference type="InterPro" id="IPR001173">
    <property type="entry name" value="Glyco_trans_2-like"/>
</dbReference>
<comment type="caution">
    <text evidence="10">The sequence shown here is derived from an EMBL/GenBank/DDBJ whole genome shotgun (WGS) entry which is preliminary data.</text>
</comment>
<dbReference type="CDD" id="cd04179">
    <property type="entry name" value="DPM_DPG-synthase_like"/>
    <property type="match status" value="1"/>
</dbReference>
<keyword evidence="1" id="KW-1003">Cell membrane</keyword>
<dbReference type="Gene3D" id="3.90.550.10">
    <property type="entry name" value="Spore Coat Polysaccharide Biosynthesis Protein SpsA, Chain A"/>
    <property type="match status" value="1"/>
</dbReference>
<dbReference type="InterPro" id="IPR029044">
    <property type="entry name" value="Nucleotide-diphossugar_trans"/>
</dbReference>
<evidence type="ECO:0000256" key="5">
    <source>
        <dbReference type="ARBA" id="ARBA00022985"/>
    </source>
</evidence>
<keyword evidence="4" id="KW-0812">Transmembrane</keyword>
<accession>A0A0F9TIK2</accession>
<evidence type="ECO:0000256" key="2">
    <source>
        <dbReference type="ARBA" id="ARBA00022676"/>
    </source>
</evidence>
<evidence type="ECO:0000256" key="1">
    <source>
        <dbReference type="ARBA" id="ARBA00022475"/>
    </source>
</evidence>
<keyword evidence="2" id="KW-0328">Glycosyltransferase</keyword>
<evidence type="ECO:0000256" key="6">
    <source>
        <dbReference type="ARBA" id="ARBA00022989"/>
    </source>
</evidence>
<dbReference type="Pfam" id="PF00535">
    <property type="entry name" value="Glycos_transf_2"/>
    <property type="match status" value="1"/>
</dbReference>